<gene>
    <name evidence="1" type="ORF">SERLADRAFT_375803</name>
</gene>
<dbReference type="OrthoDB" id="1750432at2759"/>
<proteinExistence type="predicted"/>
<dbReference type="RefSeq" id="XP_007312474.1">
    <property type="nucleotide sequence ID" value="XM_007312412.1"/>
</dbReference>
<evidence type="ECO:0000313" key="1">
    <source>
        <dbReference type="EMBL" id="EGO30590.1"/>
    </source>
</evidence>
<dbReference type="KEGG" id="sla:SERLADRAFT_375803"/>
<protein>
    <submittedName>
        <fullName evidence="1">Uncharacterized protein</fullName>
    </submittedName>
</protein>
<organism>
    <name type="scientific">Serpula lacrymans var. lacrymans (strain S7.9)</name>
    <name type="common">Dry rot fungus</name>
    <dbReference type="NCBI Taxonomy" id="578457"/>
    <lineage>
        <taxon>Eukaryota</taxon>
        <taxon>Fungi</taxon>
        <taxon>Dikarya</taxon>
        <taxon>Basidiomycota</taxon>
        <taxon>Agaricomycotina</taxon>
        <taxon>Agaricomycetes</taxon>
        <taxon>Agaricomycetidae</taxon>
        <taxon>Boletales</taxon>
        <taxon>Coniophorineae</taxon>
        <taxon>Serpulaceae</taxon>
        <taxon>Serpula</taxon>
    </lineage>
</organism>
<reference evidence="1" key="1">
    <citation type="submission" date="2011-04" db="EMBL/GenBank/DDBJ databases">
        <title>Evolution of plant cell wall degrading machinery underlies the functional diversity of forest fungi.</title>
        <authorList>
            <consortium name="US DOE Joint Genome Institute (JGI-PGF)"/>
            <person name="Eastwood D.C."/>
            <person name="Floudas D."/>
            <person name="Binder M."/>
            <person name="Majcherczyk A."/>
            <person name="Schneider P."/>
            <person name="Aerts A."/>
            <person name="Asiegbu F.O."/>
            <person name="Baker S.E."/>
            <person name="Barry K."/>
            <person name="Bendiksby M."/>
            <person name="Blumentritt M."/>
            <person name="Coutinho P.M."/>
            <person name="Cullen D."/>
            <person name="Cullen D."/>
            <person name="Gathman A."/>
            <person name="Goodell B."/>
            <person name="Henrissat B."/>
            <person name="Ihrmark K."/>
            <person name="Kauserud H."/>
            <person name="Kohler A."/>
            <person name="LaButti K."/>
            <person name="Lapidus A."/>
            <person name="Lavin J.L."/>
            <person name="Lee Y.-H."/>
            <person name="Lindquist E."/>
            <person name="Lilly W."/>
            <person name="Lucas S."/>
            <person name="Morin E."/>
            <person name="Murat C."/>
            <person name="Oguiza J.A."/>
            <person name="Park J."/>
            <person name="Pisabarro A.G."/>
            <person name="Riley R."/>
            <person name="Rosling A."/>
            <person name="Salamov A."/>
            <person name="Schmidt O."/>
            <person name="Schmutz J."/>
            <person name="Skrede I."/>
            <person name="Stenlid J."/>
            <person name="Wiebenga A."/>
            <person name="Xie X."/>
            <person name="Kues U."/>
            <person name="Hibbett D.S."/>
            <person name="Hoffmeister D."/>
            <person name="Hogberg N."/>
            <person name="Martin F."/>
            <person name="Grigoriev I.V."/>
            <person name="Watkinson S.C."/>
        </authorList>
    </citation>
    <scope>NUCLEOTIDE SEQUENCE</scope>
    <source>
        <strain evidence="1">S7.9</strain>
    </source>
</reference>
<dbReference type="HOGENOM" id="CLU_2943241_0_0_1"/>
<dbReference type="EMBL" id="GL945428">
    <property type="protein sequence ID" value="EGO30590.1"/>
    <property type="molecule type" value="Genomic_DNA"/>
</dbReference>
<dbReference type="AlphaFoldDB" id="F8NEF6"/>
<sequence>MKILGRVVDDSGIRMDPDKVTSVLNWKVPTNRDLWVSCPQSPAILYLSGGPLLSNELSKP</sequence>
<name>F8NEF6_SERL9</name>
<dbReference type="Proteomes" id="UP000008064">
    <property type="component" value="Unassembled WGS sequence"/>
</dbReference>
<dbReference type="GeneID" id="18810609"/>
<accession>F8NEF6</accession>